<sequence length="138" mass="15501">MMKNRVYLKKNGRHPFRIPLMVLFVSLLTFNITDAKGDDVKPNGNNITVSGYVTCQGERISDVLIEAVSTSEETISDKEGKFSIEVVKGGVITFQKDGYVTYEYLADEPRDNMVICLQVVVEPEENSEAVIIIHTKKE</sequence>
<dbReference type="Proteomes" id="UP000032417">
    <property type="component" value="Chromosome 1"/>
</dbReference>
<feature type="signal peptide" evidence="1">
    <location>
        <begin position="1"/>
        <end position="35"/>
    </location>
</feature>
<accession>A0A098BZM9</accession>
<gene>
    <name evidence="2" type="ORF">ING2E5B_0855</name>
</gene>
<dbReference type="EMBL" id="LN515532">
    <property type="protein sequence ID" value="CEA15618.1"/>
    <property type="molecule type" value="Genomic_DNA"/>
</dbReference>
<keyword evidence="1" id="KW-0732">Signal</keyword>
<evidence type="ECO:0000256" key="1">
    <source>
        <dbReference type="SAM" id="SignalP"/>
    </source>
</evidence>
<dbReference type="InterPro" id="IPR008969">
    <property type="entry name" value="CarboxyPept-like_regulatory"/>
</dbReference>
<organism evidence="2 3">
    <name type="scientific">Fermentimonas caenicola</name>
    <dbReference type="NCBI Taxonomy" id="1562970"/>
    <lineage>
        <taxon>Bacteria</taxon>
        <taxon>Pseudomonadati</taxon>
        <taxon>Bacteroidota</taxon>
        <taxon>Bacteroidia</taxon>
        <taxon>Bacteroidales</taxon>
        <taxon>Dysgonomonadaceae</taxon>
        <taxon>Fermentimonas</taxon>
    </lineage>
</organism>
<feature type="chain" id="PRO_5030002986" evidence="1">
    <location>
        <begin position="36"/>
        <end position="138"/>
    </location>
</feature>
<evidence type="ECO:0000313" key="3">
    <source>
        <dbReference type="Proteomes" id="UP000032417"/>
    </source>
</evidence>
<evidence type="ECO:0000313" key="2">
    <source>
        <dbReference type="EMBL" id="CEA15618.1"/>
    </source>
</evidence>
<dbReference type="SUPFAM" id="SSF49464">
    <property type="entry name" value="Carboxypeptidase regulatory domain-like"/>
    <property type="match status" value="1"/>
</dbReference>
<reference evidence="2 3" key="1">
    <citation type="submission" date="2014-08" db="EMBL/GenBank/DDBJ databases">
        <authorList>
            <person name="Wibberg D."/>
        </authorList>
    </citation>
    <scope>NUCLEOTIDE SEQUENCE [LARGE SCALE GENOMIC DNA]</scope>
    <source>
        <strain evidence="3">ING2-E5B</strain>
    </source>
</reference>
<dbReference type="AlphaFoldDB" id="A0A098BZM9"/>
<dbReference type="KEGG" id="pbt:ING2E5B_0855"/>
<dbReference type="HOGENOM" id="CLU_1853388_0_0_10"/>
<dbReference type="Gene3D" id="2.60.40.1120">
    <property type="entry name" value="Carboxypeptidase-like, regulatory domain"/>
    <property type="match status" value="1"/>
</dbReference>
<proteinExistence type="predicted"/>
<keyword evidence="3" id="KW-1185">Reference proteome</keyword>
<protein>
    <submittedName>
        <fullName evidence="2">Putative secreted protein</fullName>
    </submittedName>
</protein>
<name>A0A098BZM9_9BACT</name>